<dbReference type="InterPro" id="IPR029052">
    <property type="entry name" value="Metallo-depent_PP-like"/>
</dbReference>
<name>A0A975BDX0_9BACT</name>
<dbReference type="RefSeq" id="WP_207689467.1">
    <property type="nucleotide sequence ID" value="NZ_CP061799.1"/>
</dbReference>
<dbReference type="GO" id="GO:0008803">
    <property type="term" value="F:bis(5'-nucleosyl)-tetraphosphatase (symmetrical) activity"/>
    <property type="evidence" value="ECO:0007669"/>
    <property type="project" value="TreeGrafter"/>
</dbReference>
<dbReference type="InterPro" id="IPR050126">
    <property type="entry name" value="Ap4A_hydrolase"/>
</dbReference>
<gene>
    <name evidence="2" type="ORF">dnl_60690</name>
</gene>
<dbReference type="PANTHER" id="PTHR42850">
    <property type="entry name" value="METALLOPHOSPHOESTERASE"/>
    <property type="match status" value="1"/>
</dbReference>
<dbReference type="InterPro" id="IPR004843">
    <property type="entry name" value="Calcineurin-like_PHP"/>
</dbReference>
<dbReference type="Gene3D" id="3.60.21.10">
    <property type="match status" value="1"/>
</dbReference>
<dbReference type="PANTHER" id="PTHR42850:SF4">
    <property type="entry name" value="ZINC-DEPENDENT ENDOPOLYPHOSPHATASE"/>
    <property type="match status" value="1"/>
</dbReference>
<accession>A0A975BDX0</accession>
<dbReference type="Pfam" id="PF00149">
    <property type="entry name" value="Metallophos"/>
    <property type="match status" value="1"/>
</dbReference>
<dbReference type="CDD" id="cd00144">
    <property type="entry name" value="MPP_PPP_family"/>
    <property type="match status" value="1"/>
</dbReference>
<dbReference type="PRINTS" id="PR00114">
    <property type="entry name" value="STPHPHTASE"/>
</dbReference>
<dbReference type="InterPro" id="IPR006186">
    <property type="entry name" value="Ser/Thr-sp_prot-phosphatase"/>
</dbReference>
<evidence type="ECO:0000313" key="3">
    <source>
        <dbReference type="Proteomes" id="UP000663720"/>
    </source>
</evidence>
<organism evidence="2 3">
    <name type="scientific">Desulfonema limicola</name>
    <dbReference type="NCBI Taxonomy" id="45656"/>
    <lineage>
        <taxon>Bacteria</taxon>
        <taxon>Pseudomonadati</taxon>
        <taxon>Thermodesulfobacteriota</taxon>
        <taxon>Desulfobacteria</taxon>
        <taxon>Desulfobacterales</taxon>
        <taxon>Desulfococcaceae</taxon>
        <taxon>Desulfonema</taxon>
    </lineage>
</organism>
<dbReference type="EMBL" id="CP061799">
    <property type="protein sequence ID" value="QTA83656.1"/>
    <property type="molecule type" value="Genomic_DNA"/>
</dbReference>
<sequence>MKNFFAVGDIHGCYDKLKSLMEILDNHIDPDSDTIIFLGDYIDRGPNSFEVVEYLVNLKERFKNTVFLKGNHEEMLEQYLAGLDKYTYLVNGGQQTLESYMEKNNSGDSPIPRTHINFFSSLSLFFETRDYIFVHAGLKEKTSVENQISDDLLWIRGKFLHSNYNFGKKVVFGHTPFPEPLVQDNKIGIDTGAVYGNKLTCVKLPQLEFYQV</sequence>
<dbReference type="KEGG" id="dli:dnl_60690"/>
<proteinExistence type="predicted"/>
<reference evidence="2" key="1">
    <citation type="journal article" date="2021" name="Microb. Physiol.">
        <title>Proteogenomic Insights into the Physiology of Marine, Sulfate-Reducing, Filamentous Desulfonema limicola and Desulfonema magnum.</title>
        <authorList>
            <person name="Schnaars V."/>
            <person name="Wohlbrand L."/>
            <person name="Scheve S."/>
            <person name="Hinrichs C."/>
            <person name="Reinhardt R."/>
            <person name="Rabus R."/>
        </authorList>
    </citation>
    <scope>NUCLEOTIDE SEQUENCE</scope>
    <source>
        <strain evidence="2">5ac10</strain>
    </source>
</reference>
<dbReference type="SUPFAM" id="SSF56300">
    <property type="entry name" value="Metallo-dependent phosphatases"/>
    <property type="match status" value="1"/>
</dbReference>
<evidence type="ECO:0000313" key="2">
    <source>
        <dbReference type="EMBL" id="QTA83656.1"/>
    </source>
</evidence>
<feature type="domain" description="Calcineurin-like phosphoesterase" evidence="1">
    <location>
        <begin position="4"/>
        <end position="178"/>
    </location>
</feature>
<dbReference type="GO" id="GO:0005737">
    <property type="term" value="C:cytoplasm"/>
    <property type="evidence" value="ECO:0007669"/>
    <property type="project" value="TreeGrafter"/>
</dbReference>
<dbReference type="Proteomes" id="UP000663720">
    <property type="component" value="Chromosome"/>
</dbReference>
<dbReference type="GO" id="GO:0016791">
    <property type="term" value="F:phosphatase activity"/>
    <property type="evidence" value="ECO:0007669"/>
    <property type="project" value="TreeGrafter"/>
</dbReference>
<dbReference type="AlphaFoldDB" id="A0A975BDX0"/>
<keyword evidence="3" id="KW-1185">Reference proteome</keyword>
<dbReference type="GO" id="GO:0110154">
    <property type="term" value="P:RNA decapping"/>
    <property type="evidence" value="ECO:0007669"/>
    <property type="project" value="TreeGrafter"/>
</dbReference>
<protein>
    <submittedName>
        <fullName evidence="2">Calcineurin-like phosphoesterase family protein</fullName>
    </submittedName>
</protein>
<evidence type="ECO:0000259" key="1">
    <source>
        <dbReference type="Pfam" id="PF00149"/>
    </source>
</evidence>